<protein>
    <submittedName>
        <fullName evidence="4">Gfo/Idh/MocA family oxidoreductase</fullName>
    </submittedName>
</protein>
<dbReference type="SUPFAM" id="SSF55347">
    <property type="entry name" value="Glyceraldehyde-3-phosphate dehydrogenase-like, C-terminal domain"/>
    <property type="match status" value="1"/>
</dbReference>
<keyword evidence="1" id="KW-0520">NAD</keyword>
<dbReference type="PANTHER" id="PTHR43249">
    <property type="entry name" value="UDP-N-ACETYL-2-AMINO-2-DEOXY-D-GLUCURONATE OXIDASE"/>
    <property type="match status" value="1"/>
</dbReference>
<proteinExistence type="predicted"/>
<evidence type="ECO:0000259" key="3">
    <source>
        <dbReference type="Pfam" id="PF22725"/>
    </source>
</evidence>
<evidence type="ECO:0000313" key="4">
    <source>
        <dbReference type="EMBL" id="MBL0888254.1"/>
    </source>
</evidence>
<keyword evidence="5" id="KW-1185">Reference proteome</keyword>
<dbReference type="PANTHER" id="PTHR43249:SF1">
    <property type="entry name" value="D-GLUCOSIDE 3-DEHYDROGENASE"/>
    <property type="match status" value="1"/>
</dbReference>
<dbReference type="InterPro" id="IPR000683">
    <property type="entry name" value="Gfo/Idh/MocA-like_OxRdtase_N"/>
</dbReference>
<evidence type="ECO:0000259" key="2">
    <source>
        <dbReference type="Pfam" id="PF01408"/>
    </source>
</evidence>
<dbReference type="SUPFAM" id="SSF51735">
    <property type="entry name" value="NAD(P)-binding Rossmann-fold domains"/>
    <property type="match status" value="1"/>
</dbReference>
<dbReference type="InterPro" id="IPR052515">
    <property type="entry name" value="Gfo/Idh/MocA_Oxidoreductase"/>
</dbReference>
<gene>
    <name evidence="4" type="ORF">HGK34_18525</name>
</gene>
<dbReference type="InterPro" id="IPR036291">
    <property type="entry name" value="NAD(P)-bd_dom_sf"/>
</dbReference>
<evidence type="ECO:0000256" key="1">
    <source>
        <dbReference type="ARBA" id="ARBA00023027"/>
    </source>
</evidence>
<sequence length="379" mass="39831">MRTTILGTGGIAGLHATAIGALGDHGISAQVTHAVDIDADRAAAFAAEHGVPRHGTSLDDVLGETDVLHVCTPPGAHLDATLTALAAGVHVIVEKPAVLSLAELDRIAEAEKSAAPARTGAGTARFTQVVQHRFGAGALRLRRLLDDGALGRPLVATCDTLWFRPPAYFDVPWRGRWDTEGGGPTMGHGIHQFDLLLAVLGDWTEVSAMAGRLAREVDTEDVSMAMVRFASGAMASVTNSLLSPRETSDLRFDTEKATVELSHVYGYSDENWTFTPGAGQDDVARHWAPEPEALPSGHTAQFIPTYRALAAGEAPPVTVADARGTLELAAAIYRSAFTGRPVQAGQIGPGDPFYTSMRGTGPGWEPVKDLPAAAGEVAR</sequence>
<reference evidence="4 5" key="1">
    <citation type="journal article" date="2021" name="Arch. Microbiol.">
        <title>Myceligenerans indicum sp. nov., an actinobacterium isolated from mangrove sediment of Sundarbans, India.</title>
        <authorList>
            <person name="Asha K."/>
            <person name="Bhadury P."/>
        </authorList>
    </citation>
    <scope>NUCLEOTIDE SEQUENCE [LARGE SCALE GENOMIC DNA]</scope>
    <source>
        <strain evidence="4 5">I2</strain>
    </source>
</reference>
<dbReference type="RefSeq" id="WP_201850137.1">
    <property type="nucleotide sequence ID" value="NZ_JABBYC010000049.1"/>
</dbReference>
<feature type="domain" description="GFO/IDH/MocA-like oxidoreductase" evidence="3">
    <location>
        <begin position="140"/>
        <end position="258"/>
    </location>
</feature>
<name>A0ABS1LPW1_9MICO</name>
<evidence type="ECO:0000313" key="5">
    <source>
        <dbReference type="Proteomes" id="UP000675409"/>
    </source>
</evidence>
<dbReference type="Pfam" id="PF01408">
    <property type="entry name" value="GFO_IDH_MocA"/>
    <property type="match status" value="1"/>
</dbReference>
<dbReference type="Proteomes" id="UP000675409">
    <property type="component" value="Unassembled WGS sequence"/>
</dbReference>
<dbReference type="Pfam" id="PF22725">
    <property type="entry name" value="GFO_IDH_MocA_C3"/>
    <property type="match status" value="1"/>
</dbReference>
<comment type="caution">
    <text evidence="4">The sequence shown here is derived from an EMBL/GenBank/DDBJ whole genome shotgun (WGS) entry which is preliminary data.</text>
</comment>
<dbReference type="Gene3D" id="3.30.360.10">
    <property type="entry name" value="Dihydrodipicolinate Reductase, domain 2"/>
    <property type="match status" value="1"/>
</dbReference>
<dbReference type="EMBL" id="JABBYC010000049">
    <property type="protein sequence ID" value="MBL0888254.1"/>
    <property type="molecule type" value="Genomic_DNA"/>
</dbReference>
<accession>A0ABS1LPW1</accession>
<organism evidence="4 5">
    <name type="scientific">Myceligenerans indicum</name>
    <dbReference type="NCBI Taxonomy" id="2593663"/>
    <lineage>
        <taxon>Bacteria</taxon>
        <taxon>Bacillati</taxon>
        <taxon>Actinomycetota</taxon>
        <taxon>Actinomycetes</taxon>
        <taxon>Micrococcales</taxon>
        <taxon>Promicromonosporaceae</taxon>
        <taxon>Myceligenerans</taxon>
    </lineage>
</organism>
<feature type="domain" description="Gfo/Idh/MocA-like oxidoreductase N-terminal" evidence="2">
    <location>
        <begin position="2"/>
        <end position="113"/>
    </location>
</feature>
<dbReference type="Gene3D" id="3.40.50.720">
    <property type="entry name" value="NAD(P)-binding Rossmann-like Domain"/>
    <property type="match status" value="1"/>
</dbReference>
<dbReference type="InterPro" id="IPR055170">
    <property type="entry name" value="GFO_IDH_MocA-like_dom"/>
</dbReference>